<evidence type="ECO:0000313" key="2">
    <source>
        <dbReference type="Proteomes" id="UP000279799"/>
    </source>
</evidence>
<proteinExistence type="predicted"/>
<reference evidence="1 2" key="1">
    <citation type="submission" date="2018-12" db="EMBL/GenBank/DDBJ databases">
        <authorList>
            <consortium name="Pathogen Informatics"/>
        </authorList>
    </citation>
    <scope>NUCLEOTIDE SEQUENCE [LARGE SCALE GENOMIC DNA]</scope>
    <source>
        <strain evidence="1 2">NCTC12871</strain>
    </source>
</reference>
<dbReference type="AlphaFoldDB" id="A0A448TW32"/>
<dbReference type="Proteomes" id="UP000279799">
    <property type="component" value="Chromosome"/>
</dbReference>
<protein>
    <submittedName>
        <fullName evidence="1">Uncharacterized protein</fullName>
    </submittedName>
</protein>
<keyword evidence="2" id="KW-1185">Reference proteome</keyword>
<name>A0A448TW32_9PAST</name>
<dbReference type="OrthoDB" id="1425096at2"/>
<gene>
    <name evidence="1" type="ORF">NCTC12871_01665</name>
</gene>
<organism evidence="1 2">
    <name type="scientific">Actinobacillus delphinicola</name>
    <dbReference type="NCBI Taxonomy" id="51161"/>
    <lineage>
        <taxon>Bacteria</taxon>
        <taxon>Pseudomonadati</taxon>
        <taxon>Pseudomonadota</taxon>
        <taxon>Gammaproteobacteria</taxon>
        <taxon>Pasteurellales</taxon>
        <taxon>Pasteurellaceae</taxon>
        <taxon>Actinobacillus</taxon>
    </lineage>
</organism>
<dbReference type="KEGG" id="adp:NCTC12871_01665"/>
<evidence type="ECO:0000313" key="1">
    <source>
        <dbReference type="EMBL" id="VEJ10155.1"/>
    </source>
</evidence>
<sequence length="220" mass="26401">MLTSHGLEQHFKAHRKQGLYSDNFKLRLHRALSWLKKAEETHDLDTKFIFQWITFNALYARKINTDFLGDKKLSHEFLYRICDCDETHRVYNLIWEKFPQSIRLLLDNKYVFQPFWDFHNGELNEHDYFRQSEQAKEYVLDALEGRKTKRLLTAIFQRLYTLRNQVMHGGATYLSKANRTQLQDATRILADLLPIMIDITLENHAEIDWGEPFYPFIQEN</sequence>
<dbReference type="RefSeq" id="WP_126600649.1">
    <property type="nucleotide sequence ID" value="NZ_LR134510.1"/>
</dbReference>
<accession>A0A448TW32</accession>
<dbReference type="EMBL" id="LR134510">
    <property type="protein sequence ID" value="VEJ10155.1"/>
    <property type="molecule type" value="Genomic_DNA"/>
</dbReference>